<keyword evidence="1" id="KW-0472">Membrane</keyword>
<feature type="transmembrane region" description="Helical" evidence="1">
    <location>
        <begin position="176"/>
        <end position="196"/>
    </location>
</feature>
<feature type="transmembrane region" description="Helical" evidence="1">
    <location>
        <begin position="99"/>
        <end position="118"/>
    </location>
</feature>
<evidence type="ECO:0000313" key="3">
    <source>
        <dbReference type="Proteomes" id="UP001597018"/>
    </source>
</evidence>
<feature type="transmembrane region" description="Helical" evidence="1">
    <location>
        <begin position="345"/>
        <end position="368"/>
    </location>
</feature>
<protein>
    <recommendedName>
        <fullName evidence="4">NADH:quinone oxidoreductase/Mrp antiporter membrane subunit domain-containing protein</fullName>
    </recommendedName>
</protein>
<reference evidence="3" key="1">
    <citation type="journal article" date="2019" name="Int. J. Syst. Evol. Microbiol.">
        <title>The Global Catalogue of Microorganisms (GCM) 10K type strain sequencing project: providing services to taxonomists for standard genome sequencing and annotation.</title>
        <authorList>
            <consortium name="The Broad Institute Genomics Platform"/>
            <consortium name="The Broad Institute Genome Sequencing Center for Infectious Disease"/>
            <person name="Wu L."/>
            <person name="Ma J."/>
        </authorList>
    </citation>
    <scope>NUCLEOTIDE SEQUENCE [LARGE SCALE GENOMIC DNA]</scope>
    <source>
        <strain evidence="3">CCUG 56401</strain>
    </source>
</reference>
<gene>
    <name evidence="2" type="ORF">ACFQ16_02690</name>
</gene>
<feature type="transmembrane region" description="Helical" evidence="1">
    <location>
        <begin position="138"/>
        <end position="156"/>
    </location>
</feature>
<feature type="transmembrane region" description="Helical" evidence="1">
    <location>
        <begin position="275"/>
        <end position="295"/>
    </location>
</feature>
<feature type="transmembrane region" description="Helical" evidence="1">
    <location>
        <begin position="510"/>
        <end position="530"/>
    </location>
</feature>
<feature type="transmembrane region" description="Helical" evidence="1">
    <location>
        <begin position="51"/>
        <end position="69"/>
    </location>
</feature>
<comment type="caution">
    <text evidence="2">The sequence shown here is derived from an EMBL/GenBank/DDBJ whole genome shotgun (WGS) entry which is preliminary data.</text>
</comment>
<keyword evidence="1" id="KW-1133">Transmembrane helix</keyword>
<feature type="transmembrane region" description="Helical" evidence="1">
    <location>
        <begin position="479"/>
        <end position="498"/>
    </location>
</feature>
<feature type="transmembrane region" description="Helical" evidence="1">
    <location>
        <begin position="315"/>
        <end position="333"/>
    </location>
</feature>
<evidence type="ECO:0008006" key="4">
    <source>
        <dbReference type="Google" id="ProtNLM"/>
    </source>
</evidence>
<feature type="transmembrane region" description="Helical" evidence="1">
    <location>
        <begin position="24"/>
        <end position="44"/>
    </location>
</feature>
<name>A0ABW3FPH3_9PSEU</name>
<sequence>MVGALLVSLGPLLGLVDPGAPAAFPAWPMSLVLALLAPALAVLFTRRGRPTTAAAALIGPAVLVPGRLLQDLQFVVDPSLAARPDLLHINTLDTYGPSIGVWLLLAGHIAVAGAGLLAVRGLEPAGSEAESGARRQGLLALVFCAGVVAAVGVLMAPFGSDDPYLLPRSAVDSPVMVLVGSLLLAVGVPSAAGFAAGSSDPDFARGGLLGVAAALAGVVVPPLVAVAVVPGLHFGWGPALGLVAIVALAVLAVPAGRVHLGGQEDDLRLPALTRLLALTAGFALVAGVLAIVAAIAPRLRMPFYLRDPSPYPARLLWPAGLLLVLLGAGLLVRRVAPWLRPMLPVVCAVVPFAAAGVLDAVFTALQVTGAQAGIGAWAAGFAVLFAVFAAVTAALAGGVERDDVDLTEIAMSRRVLVPALLALVLGAGAFAFPVVTGPGYTPPGVFASFGTTSWGLVIALLAVVGAAVLAPMCRPPRAVALLCGAALVVAVRVLEFPLTAGRIDGSAPGIGVWLGAAGIVALLGTAALAGRTR</sequence>
<proteinExistence type="predicted"/>
<keyword evidence="3" id="KW-1185">Reference proteome</keyword>
<evidence type="ECO:0000256" key="1">
    <source>
        <dbReference type="SAM" id="Phobius"/>
    </source>
</evidence>
<feature type="transmembrane region" description="Helical" evidence="1">
    <location>
        <begin position="454"/>
        <end position="472"/>
    </location>
</feature>
<feature type="transmembrane region" description="Helical" evidence="1">
    <location>
        <begin position="235"/>
        <end position="254"/>
    </location>
</feature>
<feature type="transmembrane region" description="Helical" evidence="1">
    <location>
        <begin position="208"/>
        <end position="229"/>
    </location>
</feature>
<feature type="transmembrane region" description="Helical" evidence="1">
    <location>
        <begin position="374"/>
        <end position="395"/>
    </location>
</feature>
<dbReference type="RefSeq" id="WP_345600933.1">
    <property type="nucleotide sequence ID" value="NZ_BAABLT010000022.1"/>
</dbReference>
<organism evidence="2 3">
    <name type="scientific">Saccharopolyspora rosea</name>
    <dbReference type="NCBI Taxonomy" id="524884"/>
    <lineage>
        <taxon>Bacteria</taxon>
        <taxon>Bacillati</taxon>
        <taxon>Actinomycetota</taxon>
        <taxon>Actinomycetes</taxon>
        <taxon>Pseudonocardiales</taxon>
        <taxon>Pseudonocardiaceae</taxon>
        <taxon>Saccharopolyspora</taxon>
    </lineage>
</organism>
<accession>A0ABW3FPH3</accession>
<dbReference type="Proteomes" id="UP001597018">
    <property type="component" value="Unassembled WGS sequence"/>
</dbReference>
<keyword evidence="1" id="KW-0812">Transmembrane</keyword>
<evidence type="ECO:0000313" key="2">
    <source>
        <dbReference type="EMBL" id="MFD0918641.1"/>
    </source>
</evidence>
<dbReference type="EMBL" id="JBHTIW010000001">
    <property type="protein sequence ID" value="MFD0918641.1"/>
    <property type="molecule type" value="Genomic_DNA"/>
</dbReference>
<feature type="transmembrane region" description="Helical" evidence="1">
    <location>
        <begin position="415"/>
        <end position="434"/>
    </location>
</feature>